<reference evidence="3 4" key="1">
    <citation type="submission" date="2018-05" db="EMBL/GenBank/DDBJ databases">
        <title>Genomic Encyclopedia of Type Strains, Phase IV (KMG-IV): sequencing the most valuable type-strain genomes for metagenomic binning, comparative biology and taxonomic classification.</title>
        <authorList>
            <person name="Goeker M."/>
        </authorList>
    </citation>
    <scope>NUCLEOTIDE SEQUENCE [LARGE SCALE GENOMIC DNA]</scope>
    <source>
        <strain evidence="3 4">DSM 29661</strain>
    </source>
</reference>
<protein>
    <submittedName>
        <fullName evidence="3">Histidine kinase</fullName>
    </submittedName>
</protein>
<dbReference type="Proteomes" id="UP000247555">
    <property type="component" value="Unassembled WGS sequence"/>
</dbReference>
<feature type="transmembrane region" description="Helical" evidence="1">
    <location>
        <begin position="73"/>
        <end position="94"/>
    </location>
</feature>
<keyword evidence="4" id="KW-1185">Reference proteome</keyword>
<dbReference type="SMART" id="SM00387">
    <property type="entry name" value="HATPase_c"/>
    <property type="match status" value="1"/>
</dbReference>
<evidence type="ECO:0000313" key="3">
    <source>
        <dbReference type="EMBL" id="PXX75790.1"/>
    </source>
</evidence>
<dbReference type="EMBL" id="QJKI01000025">
    <property type="protein sequence ID" value="PXX75790.1"/>
    <property type="molecule type" value="Genomic_DNA"/>
</dbReference>
<dbReference type="InterPro" id="IPR050640">
    <property type="entry name" value="Bact_2-comp_sensor_kinase"/>
</dbReference>
<name>A0A318KEM4_9NEIS</name>
<dbReference type="OrthoDB" id="2514702at2"/>
<keyword evidence="1" id="KW-0812">Transmembrane</keyword>
<accession>A0A318KEM4</accession>
<keyword evidence="1" id="KW-1133">Transmembrane helix</keyword>
<dbReference type="PANTHER" id="PTHR34220:SF9">
    <property type="entry name" value="SIGNAL TRANSDUCTION HISTIDINE KINASE INTERNAL REGION DOMAIN-CONTAINING PROTEIN"/>
    <property type="match status" value="1"/>
</dbReference>
<keyword evidence="3" id="KW-0418">Kinase</keyword>
<dbReference type="RefSeq" id="WP_110391826.1">
    <property type="nucleotide sequence ID" value="NZ_QJKI01000025.1"/>
</dbReference>
<feature type="domain" description="Histidine kinase/HSP90-like ATPase" evidence="2">
    <location>
        <begin position="252"/>
        <end position="350"/>
    </location>
</feature>
<evidence type="ECO:0000313" key="4">
    <source>
        <dbReference type="Proteomes" id="UP000247555"/>
    </source>
</evidence>
<organism evidence="3 4">
    <name type="scientific">Rivihabitans pingtungensis</name>
    <dbReference type="NCBI Taxonomy" id="1054498"/>
    <lineage>
        <taxon>Bacteria</taxon>
        <taxon>Pseudomonadati</taxon>
        <taxon>Pseudomonadota</taxon>
        <taxon>Betaproteobacteria</taxon>
        <taxon>Neisseriales</taxon>
        <taxon>Aquaspirillaceae</taxon>
        <taxon>Rivihabitans</taxon>
    </lineage>
</organism>
<comment type="caution">
    <text evidence="3">The sequence shown here is derived from an EMBL/GenBank/DDBJ whole genome shotgun (WGS) entry which is preliminary data.</text>
</comment>
<dbReference type="Pfam" id="PF02518">
    <property type="entry name" value="HATPase_c"/>
    <property type="match status" value="1"/>
</dbReference>
<dbReference type="PANTHER" id="PTHR34220">
    <property type="entry name" value="SENSOR HISTIDINE KINASE YPDA"/>
    <property type="match status" value="1"/>
</dbReference>
<sequence>MRPAEAGRPRFFPLRELLLGCILTNIVLALIFTPMSVTTLWQNLVYNHTISGSILLLEELVRRRFWGQSWPPRHWMALLMLVAVPLGGAIGLALGSWLTDTSPMDGPLPLSAAANLWIVLTITLAASGVLLGGLWQRSRLLEARASAQAAQRGQTLAELHALQAQVEPHFLFNTLAHLDALISQPTRHEARALLSHLTDYLHRTQPTARPAASQLSDELARIEPWLHILAIRFGARLRWRIHASQQAASCQLPPMLLQPLVENAIRHGIEPAVQGGELSIYADLYDSALHIRVCDNGVGLNAPNARPGAGSGLANIRARLAALYGHAASLTLTPLAPHGVEARLILPAHYADHTPLSDR</sequence>
<proteinExistence type="predicted"/>
<dbReference type="InterPro" id="IPR010559">
    <property type="entry name" value="Sig_transdc_His_kin_internal"/>
</dbReference>
<keyword evidence="1" id="KW-0472">Membrane</keyword>
<dbReference type="GO" id="GO:0016020">
    <property type="term" value="C:membrane"/>
    <property type="evidence" value="ECO:0007669"/>
    <property type="project" value="InterPro"/>
</dbReference>
<feature type="transmembrane region" description="Helical" evidence="1">
    <location>
        <begin position="44"/>
        <end position="61"/>
    </location>
</feature>
<feature type="transmembrane region" description="Helical" evidence="1">
    <location>
        <begin position="114"/>
        <end position="135"/>
    </location>
</feature>
<evidence type="ECO:0000256" key="1">
    <source>
        <dbReference type="SAM" id="Phobius"/>
    </source>
</evidence>
<dbReference type="InterPro" id="IPR003594">
    <property type="entry name" value="HATPase_dom"/>
</dbReference>
<evidence type="ECO:0000259" key="2">
    <source>
        <dbReference type="SMART" id="SM00387"/>
    </source>
</evidence>
<dbReference type="InterPro" id="IPR036890">
    <property type="entry name" value="HATPase_C_sf"/>
</dbReference>
<keyword evidence="3" id="KW-0808">Transferase</keyword>
<feature type="transmembrane region" description="Helical" evidence="1">
    <location>
        <begin position="12"/>
        <end position="32"/>
    </location>
</feature>
<dbReference type="GO" id="GO:0000155">
    <property type="term" value="F:phosphorelay sensor kinase activity"/>
    <property type="evidence" value="ECO:0007669"/>
    <property type="project" value="InterPro"/>
</dbReference>
<dbReference type="Gene3D" id="3.30.565.10">
    <property type="entry name" value="Histidine kinase-like ATPase, C-terminal domain"/>
    <property type="match status" value="1"/>
</dbReference>
<gene>
    <name evidence="3" type="ORF">DFR34_12527</name>
</gene>
<dbReference type="AlphaFoldDB" id="A0A318KEM4"/>
<dbReference type="Pfam" id="PF06580">
    <property type="entry name" value="His_kinase"/>
    <property type="match status" value="1"/>
</dbReference>
<dbReference type="SUPFAM" id="SSF55874">
    <property type="entry name" value="ATPase domain of HSP90 chaperone/DNA topoisomerase II/histidine kinase"/>
    <property type="match status" value="1"/>
</dbReference>